<evidence type="ECO:0000256" key="3">
    <source>
        <dbReference type="ARBA" id="ARBA00023163"/>
    </source>
</evidence>
<evidence type="ECO:0000256" key="4">
    <source>
        <dbReference type="ARBA" id="ARBA00023242"/>
    </source>
</evidence>
<dbReference type="InParanoid" id="A0A6P3ZPN6"/>
<dbReference type="PROSITE" id="PS50888">
    <property type="entry name" value="BHLH"/>
    <property type="match status" value="1"/>
</dbReference>
<evidence type="ECO:0000256" key="1">
    <source>
        <dbReference type="ARBA" id="ARBA00004123"/>
    </source>
</evidence>
<dbReference type="InterPro" id="IPR011598">
    <property type="entry name" value="bHLH_dom"/>
</dbReference>
<evidence type="ECO:0000259" key="5">
    <source>
        <dbReference type="PROSITE" id="PS50888"/>
    </source>
</evidence>
<sequence length="258" mass="29568">MADPKCYRPSIAYPETAVNMEMIINQFGPEMDSSILLKNFNTSITDYSVANFFGCKNHHVLGHDHHHQNPTNLFDEDLPAASQSNHQLMIMNDFNESKKRKVNMEDVFSIASSKNGLEDKEKSLKKNTLVKGNNYRSRKNNNKKEEVIHVRAKRGQATDSHSLAERLRREKINNKLRCLQDLVPGCSKTMGMTMMLDEIISYVHSLQNQIEFLSTELAAACSYQSYINIKASRNAETYSQDPQEMEKMRAQLLPFNMV</sequence>
<dbReference type="GO" id="GO:0005634">
    <property type="term" value="C:nucleus"/>
    <property type="evidence" value="ECO:0007669"/>
    <property type="project" value="UniProtKB-SubCell"/>
</dbReference>
<dbReference type="Proteomes" id="UP001652623">
    <property type="component" value="Chromosome 4"/>
</dbReference>
<organism evidence="6 7">
    <name type="scientific">Ziziphus jujuba</name>
    <name type="common">Chinese jujube</name>
    <name type="synonym">Ziziphus sativa</name>
    <dbReference type="NCBI Taxonomy" id="326968"/>
    <lineage>
        <taxon>Eukaryota</taxon>
        <taxon>Viridiplantae</taxon>
        <taxon>Streptophyta</taxon>
        <taxon>Embryophyta</taxon>
        <taxon>Tracheophyta</taxon>
        <taxon>Spermatophyta</taxon>
        <taxon>Magnoliopsida</taxon>
        <taxon>eudicotyledons</taxon>
        <taxon>Gunneridae</taxon>
        <taxon>Pentapetalae</taxon>
        <taxon>rosids</taxon>
        <taxon>fabids</taxon>
        <taxon>Rosales</taxon>
        <taxon>Rhamnaceae</taxon>
        <taxon>Paliureae</taxon>
        <taxon>Ziziphus</taxon>
    </lineage>
</organism>
<dbReference type="InterPro" id="IPR036638">
    <property type="entry name" value="HLH_DNA-bd_sf"/>
</dbReference>
<dbReference type="SUPFAM" id="SSF47459">
    <property type="entry name" value="HLH, helix-loop-helix DNA-binding domain"/>
    <property type="match status" value="1"/>
</dbReference>
<feature type="domain" description="BHLH" evidence="5">
    <location>
        <begin position="156"/>
        <end position="206"/>
    </location>
</feature>
<dbReference type="GeneID" id="107417251"/>
<evidence type="ECO:0000256" key="2">
    <source>
        <dbReference type="ARBA" id="ARBA00023015"/>
    </source>
</evidence>
<reference evidence="7" key="1">
    <citation type="submission" date="2025-08" db="UniProtKB">
        <authorList>
            <consortium name="RefSeq"/>
        </authorList>
    </citation>
    <scope>IDENTIFICATION</scope>
    <source>
        <tissue evidence="7">Seedling</tissue>
    </source>
</reference>
<dbReference type="PANTHER" id="PTHR12565:SF461">
    <property type="entry name" value="TRANSCRIPTION FACTOR BHLH75-LIKE"/>
    <property type="match status" value="1"/>
</dbReference>
<dbReference type="KEGG" id="zju:107417251"/>
<dbReference type="Gene3D" id="4.10.280.10">
    <property type="entry name" value="Helix-loop-helix DNA-binding domain"/>
    <property type="match status" value="1"/>
</dbReference>
<keyword evidence="4" id="KW-0539">Nucleus</keyword>
<protein>
    <submittedName>
        <fullName evidence="7">Transcription factor bHLH75 isoform X1</fullName>
    </submittedName>
</protein>
<dbReference type="GO" id="GO:0003700">
    <property type="term" value="F:DNA-binding transcription factor activity"/>
    <property type="evidence" value="ECO:0007669"/>
    <property type="project" value="TreeGrafter"/>
</dbReference>
<proteinExistence type="predicted"/>
<dbReference type="SMART" id="SM00353">
    <property type="entry name" value="HLH"/>
    <property type="match status" value="1"/>
</dbReference>
<keyword evidence="6" id="KW-1185">Reference proteome</keyword>
<keyword evidence="2" id="KW-0805">Transcription regulation</keyword>
<evidence type="ECO:0000313" key="6">
    <source>
        <dbReference type="Proteomes" id="UP001652623"/>
    </source>
</evidence>
<evidence type="ECO:0000313" key="7">
    <source>
        <dbReference type="RefSeq" id="XP_015881343.4"/>
    </source>
</evidence>
<accession>A0A6P3ZPN6</accession>
<dbReference type="RefSeq" id="XP_015881343.4">
    <property type="nucleotide sequence ID" value="XM_016025857.4"/>
</dbReference>
<name>A0A6P3ZPN6_ZIZJJ</name>
<dbReference type="AlphaFoldDB" id="A0A6P3ZPN6"/>
<dbReference type="Pfam" id="PF00010">
    <property type="entry name" value="HLH"/>
    <property type="match status" value="1"/>
</dbReference>
<dbReference type="GO" id="GO:0046983">
    <property type="term" value="F:protein dimerization activity"/>
    <property type="evidence" value="ECO:0007669"/>
    <property type="project" value="InterPro"/>
</dbReference>
<dbReference type="InterPro" id="IPR024097">
    <property type="entry name" value="bHLH_ZIP_TF"/>
</dbReference>
<dbReference type="PANTHER" id="PTHR12565">
    <property type="entry name" value="STEROL REGULATORY ELEMENT-BINDING PROTEIN"/>
    <property type="match status" value="1"/>
</dbReference>
<gene>
    <name evidence="7" type="primary">LOC107417251</name>
</gene>
<comment type="subcellular location">
    <subcellularLocation>
        <location evidence="1">Nucleus</location>
    </subcellularLocation>
</comment>
<keyword evidence="3" id="KW-0804">Transcription</keyword>